<dbReference type="AlphaFoldDB" id="A0A0P7ZJG5"/>
<evidence type="ECO:0000313" key="2">
    <source>
        <dbReference type="Proteomes" id="UP000050465"/>
    </source>
</evidence>
<comment type="caution">
    <text evidence="1">The sequence shown here is derived from an EMBL/GenBank/DDBJ whole genome shotgun (WGS) entry which is preliminary data.</text>
</comment>
<name>A0A0P7ZJG5_9CYAN</name>
<dbReference type="EMBL" id="LJZR01000040">
    <property type="protein sequence ID" value="KPQ33035.1"/>
    <property type="molecule type" value="Genomic_DNA"/>
</dbReference>
<gene>
    <name evidence="1" type="ORF">HLUCCA11_19945</name>
</gene>
<reference evidence="1 2" key="1">
    <citation type="submission" date="2015-09" db="EMBL/GenBank/DDBJ databases">
        <title>Identification and resolution of microdiversity through metagenomic sequencing of parallel consortia.</title>
        <authorList>
            <person name="Nelson W.C."/>
            <person name="Romine M.F."/>
            <person name="Lindemann S.R."/>
        </authorList>
    </citation>
    <scope>NUCLEOTIDE SEQUENCE [LARGE SCALE GENOMIC DNA]</scope>
    <source>
        <strain evidence="1">Ana</strain>
    </source>
</reference>
<evidence type="ECO:0000313" key="1">
    <source>
        <dbReference type="EMBL" id="KPQ33035.1"/>
    </source>
</evidence>
<dbReference type="Proteomes" id="UP000050465">
    <property type="component" value="Unassembled WGS sequence"/>
</dbReference>
<accession>A0A0P7ZJG5</accession>
<dbReference type="STRING" id="1666911.HLUCCA11_19945"/>
<organism evidence="1 2">
    <name type="scientific">Phormidesmis priestleyi Ana</name>
    <dbReference type="NCBI Taxonomy" id="1666911"/>
    <lineage>
        <taxon>Bacteria</taxon>
        <taxon>Bacillati</taxon>
        <taxon>Cyanobacteriota</taxon>
        <taxon>Cyanophyceae</taxon>
        <taxon>Leptolyngbyales</taxon>
        <taxon>Leptolyngbyaceae</taxon>
        <taxon>Phormidesmis</taxon>
    </lineage>
</organism>
<protein>
    <submittedName>
        <fullName evidence="1">Uncharacterized protein</fullName>
    </submittedName>
</protein>
<proteinExistence type="predicted"/>
<sequence>MPMIAFDLVAEADDLIDLITGVMTGVTYGTLDES</sequence>